<dbReference type="EMBL" id="CP002018">
    <property type="protein sequence ID" value="AEM40562.1"/>
    <property type="molecule type" value="Genomic_DNA"/>
</dbReference>
<evidence type="ECO:0000313" key="2">
    <source>
        <dbReference type="Proteomes" id="UP000000692"/>
    </source>
</evidence>
<dbReference type="OrthoDB" id="7564032at2"/>
<name>F9Y4K5_KETVW</name>
<dbReference type="eggNOG" id="ENOG5032SUA">
    <property type="taxonomic scope" value="Bacteria"/>
</dbReference>
<organism evidence="1 2">
    <name type="scientific">Ketogulonicigenium vulgare (strain WSH-001)</name>
    <dbReference type="NCBI Taxonomy" id="759362"/>
    <lineage>
        <taxon>Bacteria</taxon>
        <taxon>Pseudomonadati</taxon>
        <taxon>Pseudomonadota</taxon>
        <taxon>Alphaproteobacteria</taxon>
        <taxon>Rhodobacterales</taxon>
        <taxon>Roseobacteraceae</taxon>
        <taxon>Ketogulonicigenium</taxon>
    </lineage>
</organism>
<gene>
    <name evidence="1" type="ordered locus">KVU_0723</name>
</gene>
<dbReference type="AlphaFoldDB" id="F9Y4K5"/>
<dbReference type="RefSeq" id="WP_013384017.1">
    <property type="nucleotide sequence ID" value="NC_017384.1"/>
</dbReference>
<sequence length="253" mass="27754">MASGLSVLTHGNGVTLTGDRALIRSLTDLSDRDLNIAATWALNDTAADVLTDVQQRMGQVFDRPTPFALNAFQVRKARPNDLQAAVQERPSVGKRHFLKVQELGGVRPQTGLERNLGFKLPYAGHLQTVTPGPAALLDARGNWSTGERNRVLSSIRAQSDKHMNSKRGAAKVKRSSAAQFFVPRAGSKLSPGVWKRTSRGAKLQKVLNFTDRSAVYKPRLKFLDGAEVVASRQMPLHLRRTLAQMVAKRAVKV</sequence>
<dbReference type="HOGENOM" id="CLU_082961_1_0_5"/>
<proteinExistence type="predicted"/>
<keyword evidence="2" id="KW-1185">Reference proteome</keyword>
<evidence type="ECO:0000313" key="1">
    <source>
        <dbReference type="EMBL" id="AEM40562.1"/>
    </source>
</evidence>
<reference evidence="1 2" key="1">
    <citation type="journal article" date="2011" name="J. Bacteriol.">
        <title>Complete genome sequence of the industrial strain Ketogulonicigenium vulgare WSH-001.</title>
        <authorList>
            <person name="Liu L."/>
            <person name="Li Y."/>
            <person name="Zhang J."/>
            <person name="Zhou Z."/>
            <person name="Liu J."/>
            <person name="Li X."/>
            <person name="Zhou J."/>
            <person name="Du G."/>
            <person name="Wang L."/>
            <person name="Chen J."/>
        </authorList>
    </citation>
    <scope>NUCLEOTIDE SEQUENCE [LARGE SCALE GENOMIC DNA]</scope>
    <source>
        <strain evidence="1 2">WSH-001</strain>
    </source>
</reference>
<protein>
    <submittedName>
        <fullName evidence="1">Uncharacterized protein</fullName>
    </submittedName>
</protein>
<dbReference type="PATRIC" id="fig|759362.5.peg.751"/>
<dbReference type="KEGG" id="kvl:KVU_0723"/>
<accession>F9Y4K5</accession>
<dbReference type="Proteomes" id="UP000000692">
    <property type="component" value="Chromosome"/>
</dbReference>